<proteinExistence type="predicted"/>
<protein>
    <submittedName>
        <fullName evidence="1">Uncharacterized protein</fullName>
    </submittedName>
</protein>
<dbReference type="EMBL" id="LAZR01033198">
    <property type="protein sequence ID" value="KKL48773.1"/>
    <property type="molecule type" value="Genomic_DNA"/>
</dbReference>
<comment type="caution">
    <text evidence="1">The sequence shown here is derived from an EMBL/GenBank/DDBJ whole genome shotgun (WGS) entry which is preliminary data.</text>
</comment>
<reference evidence="1" key="1">
    <citation type="journal article" date="2015" name="Nature">
        <title>Complex archaea that bridge the gap between prokaryotes and eukaryotes.</title>
        <authorList>
            <person name="Spang A."/>
            <person name="Saw J.H."/>
            <person name="Jorgensen S.L."/>
            <person name="Zaremba-Niedzwiedzka K."/>
            <person name="Martijn J."/>
            <person name="Lind A.E."/>
            <person name="van Eijk R."/>
            <person name="Schleper C."/>
            <person name="Guy L."/>
            <person name="Ettema T.J."/>
        </authorList>
    </citation>
    <scope>NUCLEOTIDE SEQUENCE</scope>
</reference>
<evidence type="ECO:0000313" key="1">
    <source>
        <dbReference type="EMBL" id="KKL48773.1"/>
    </source>
</evidence>
<organism evidence="1">
    <name type="scientific">marine sediment metagenome</name>
    <dbReference type="NCBI Taxonomy" id="412755"/>
    <lineage>
        <taxon>unclassified sequences</taxon>
        <taxon>metagenomes</taxon>
        <taxon>ecological metagenomes</taxon>
    </lineage>
</organism>
<name>A0A0F9CHL6_9ZZZZ</name>
<dbReference type="AlphaFoldDB" id="A0A0F9CHL6"/>
<gene>
    <name evidence="1" type="ORF">LCGC14_2322110</name>
</gene>
<sequence>MNDIPYPLTILVDRYSGAYSGGQWTAWNLEPFEIPPGPTESDMECSDFWADNEIPVGRGDTPVSAIASLTAALDAESYTDLGER</sequence>
<accession>A0A0F9CHL6</accession>